<dbReference type="PANTHER" id="PTHR11758">
    <property type="entry name" value="40S RIBOSOMAL PROTEIN S15A"/>
    <property type="match status" value="1"/>
</dbReference>
<keyword evidence="4 7" id="KW-0689">Ribosomal protein</keyword>
<comment type="caution">
    <text evidence="9">The sequence shown here is derived from an EMBL/GenBank/DDBJ whole genome shotgun (WGS) entry which is preliminary data.</text>
</comment>
<dbReference type="SUPFAM" id="SSF56047">
    <property type="entry name" value="Ribosomal protein S8"/>
    <property type="match status" value="1"/>
</dbReference>
<dbReference type="EMBL" id="QMPY01000116">
    <property type="protein sequence ID" value="RLE07156.1"/>
    <property type="molecule type" value="Genomic_DNA"/>
</dbReference>
<comment type="function">
    <text evidence="7">One of the primary rRNA binding proteins, it binds directly to 16S rRNA central domain where it helps coordinate assembly of the platform of the 30S subunit.</text>
</comment>
<keyword evidence="3 7" id="KW-0694">RNA-binding</keyword>
<gene>
    <name evidence="7" type="primary">rpsH</name>
    <name evidence="9" type="ORF">DRZ78_03450</name>
</gene>
<comment type="subunit">
    <text evidence="7">Part of the 30S ribosomal subunit. Contacts proteins S5 and S12.</text>
</comment>
<proteinExistence type="inferred from homology"/>
<evidence type="ECO:0000256" key="5">
    <source>
        <dbReference type="ARBA" id="ARBA00023274"/>
    </source>
</evidence>
<dbReference type="AlphaFoldDB" id="A0A662D457"/>
<dbReference type="FunFam" id="3.30.1490.10:FF:000001">
    <property type="entry name" value="30S ribosomal protein S8"/>
    <property type="match status" value="1"/>
</dbReference>
<evidence type="ECO:0000256" key="8">
    <source>
        <dbReference type="RuleBase" id="RU003660"/>
    </source>
</evidence>
<keyword evidence="5 7" id="KW-0687">Ribonucleoprotein</keyword>
<keyword evidence="2 7" id="KW-0699">rRNA-binding</keyword>
<dbReference type="Pfam" id="PF00410">
    <property type="entry name" value="Ribosomal_S8"/>
    <property type="match status" value="1"/>
</dbReference>
<evidence type="ECO:0000313" key="9">
    <source>
        <dbReference type="EMBL" id="RLE07156.1"/>
    </source>
</evidence>
<dbReference type="InterPro" id="IPR035987">
    <property type="entry name" value="Ribosomal_uS8_sf"/>
</dbReference>
<dbReference type="NCBIfam" id="NF001109">
    <property type="entry name" value="PRK00136.1"/>
    <property type="match status" value="1"/>
</dbReference>
<dbReference type="GO" id="GO:1990904">
    <property type="term" value="C:ribonucleoprotein complex"/>
    <property type="evidence" value="ECO:0007669"/>
    <property type="project" value="UniProtKB-KW"/>
</dbReference>
<dbReference type="Gene3D" id="3.30.1490.10">
    <property type="match status" value="1"/>
</dbReference>
<evidence type="ECO:0000256" key="1">
    <source>
        <dbReference type="ARBA" id="ARBA00006471"/>
    </source>
</evidence>
<sequence>MLSDPIADMLTRIRNANLLSKPKVELPSSNVKEAMAHILKREGFIRGYRVGLRKKKKMLEIYLKYSDNGKRTITHLERVSKPGRRRYVKKDEIPKVLNGAGICIISTPQGIVTGEEARRLGVGGEILCYIW</sequence>
<dbReference type="FunFam" id="3.30.1370.30:FF:000002">
    <property type="entry name" value="30S ribosomal protein S8"/>
    <property type="match status" value="1"/>
</dbReference>
<comment type="similarity">
    <text evidence="1 7 8">Belongs to the universal ribosomal protein uS8 family.</text>
</comment>
<dbReference type="HAMAP" id="MF_01302_B">
    <property type="entry name" value="Ribosomal_uS8_B"/>
    <property type="match status" value="1"/>
</dbReference>
<dbReference type="GO" id="GO:0005840">
    <property type="term" value="C:ribosome"/>
    <property type="evidence" value="ECO:0007669"/>
    <property type="project" value="UniProtKB-KW"/>
</dbReference>
<dbReference type="PROSITE" id="PS00053">
    <property type="entry name" value="RIBOSOMAL_S8"/>
    <property type="match status" value="1"/>
</dbReference>
<dbReference type="GO" id="GO:0019843">
    <property type="term" value="F:rRNA binding"/>
    <property type="evidence" value="ECO:0007669"/>
    <property type="project" value="UniProtKB-UniRule"/>
</dbReference>
<dbReference type="GO" id="GO:0003735">
    <property type="term" value="F:structural constituent of ribosome"/>
    <property type="evidence" value="ECO:0007669"/>
    <property type="project" value="InterPro"/>
</dbReference>
<dbReference type="InterPro" id="IPR000630">
    <property type="entry name" value="Ribosomal_uS8"/>
</dbReference>
<evidence type="ECO:0000256" key="4">
    <source>
        <dbReference type="ARBA" id="ARBA00022980"/>
    </source>
</evidence>
<dbReference type="GO" id="GO:0006412">
    <property type="term" value="P:translation"/>
    <property type="evidence" value="ECO:0007669"/>
    <property type="project" value="UniProtKB-UniRule"/>
</dbReference>
<protein>
    <recommendedName>
        <fullName evidence="6 7">Small ribosomal subunit protein uS8</fullName>
    </recommendedName>
</protein>
<reference evidence="9 10" key="1">
    <citation type="submission" date="2018-06" db="EMBL/GenBank/DDBJ databases">
        <title>Extensive metabolic versatility and redundancy in microbially diverse, dynamic hydrothermal sediments.</title>
        <authorList>
            <person name="Dombrowski N."/>
            <person name="Teske A."/>
            <person name="Baker B.J."/>
        </authorList>
    </citation>
    <scope>NUCLEOTIDE SEQUENCE [LARGE SCALE GENOMIC DNA]</scope>
    <source>
        <strain evidence="9">B7_G13</strain>
    </source>
</reference>
<organism evidence="9 10">
    <name type="scientific">Aerophobetes bacterium</name>
    <dbReference type="NCBI Taxonomy" id="2030807"/>
    <lineage>
        <taxon>Bacteria</taxon>
        <taxon>Candidatus Aerophobota</taxon>
    </lineage>
</organism>
<evidence type="ECO:0000256" key="2">
    <source>
        <dbReference type="ARBA" id="ARBA00022730"/>
    </source>
</evidence>
<accession>A0A662D457</accession>
<dbReference type="Gene3D" id="3.30.1370.30">
    <property type="match status" value="1"/>
</dbReference>
<evidence type="ECO:0000313" key="10">
    <source>
        <dbReference type="Proteomes" id="UP000277457"/>
    </source>
</evidence>
<evidence type="ECO:0000256" key="3">
    <source>
        <dbReference type="ARBA" id="ARBA00022884"/>
    </source>
</evidence>
<dbReference type="InterPro" id="IPR047863">
    <property type="entry name" value="Ribosomal_uS8_CS"/>
</dbReference>
<evidence type="ECO:0000256" key="7">
    <source>
        <dbReference type="HAMAP-Rule" id="MF_01302"/>
    </source>
</evidence>
<evidence type="ECO:0000256" key="6">
    <source>
        <dbReference type="ARBA" id="ARBA00035258"/>
    </source>
</evidence>
<dbReference type="GO" id="GO:0005737">
    <property type="term" value="C:cytoplasm"/>
    <property type="evidence" value="ECO:0007669"/>
    <property type="project" value="UniProtKB-ARBA"/>
</dbReference>
<name>A0A662D457_UNCAE</name>
<dbReference type="Proteomes" id="UP000277457">
    <property type="component" value="Unassembled WGS sequence"/>
</dbReference>